<dbReference type="Proteomes" id="UP000824120">
    <property type="component" value="Chromosome 5"/>
</dbReference>
<dbReference type="EMBL" id="JACXVP010000005">
    <property type="protein sequence ID" value="KAG5604913.1"/>
    <property type="molecule type" value="Genomic_DNA"/>
</dbReference>
<keyword evidence="1" id="KW-0175">Coiled coil</keyword>
<evidence type="ECO:0000313" key="4">
    <source>
        <dbReference type="Proteomes" id="UP000824120"/>
    </source>
</evidence>
<reference evidence="3 4" key="1">
    <citation type="submission" date="2020-09" db="EMBL/GenBank/DDBJ databases">
        <title>De no assembly of potato wild relative species, Solanum commersonii.</title>
        <authorList>
            <person name="Cho K."/>
        </authorList>
    </citation>
    <scope>NUCLEOTIDE SEQUENCE [LARGE SCALE GENOMIC DNA]</scope>
    <source>
        <strain evidence="3">LZ3.2</strain>
        <tissue evidence="3">Leaf</tissue>
    </source>
</reference>
<sequence length="187" mass="21630">MKKAFATMGNLSEEESEDEKLENNRHIESKKRGTSQITRNNPSTYGLGSDSEEDEEEDIHGKVSLHHVKNNLSSYSKRELESLLYTLINAYQSADSRRELIMEDYASLREENENLEKQNHRLLSKITELNKNLDSMTKKNEELNKELHMSKAEVENSMRWTRSSILLDNIHKSQTSTKHGIGFDKNS</sequence>
<comment type="caution">
    <text evidence="3">The sequence shown here is derived from an EMBL/GenBank/DDBJ whole genome shotgun (WGS) entry which is preliminary data.</text>
</comment>
<dbReference type="OrthoDB" id="913584at2759"/>
<protein>
    <submittedName>
        <fullName evidence="3">Uncharacterized protein</fullName>
    </submittedName>
</protein>
<feature type="coiled-coil region" evidence="1">
    <location>
        <begin position="98"/>
        <end position="153"/>
    </location>
</feature>
<feature type="non-terminal residue" evidence="3">
    <location>
        <position position="187"/>
    </location>
</feature>
<feature type="compositionally biased region" description="Polar residues" evidence="2">
    <location>
        <begin position="34"/>
        <end position="46"/>
    </location>
</feature>
<gene>
    <name evidence="3" type="ORF">H5410_026405</name>
</gene>
<accession>A0A9J5YWG1</accession>
<evidence type="ECO:0000256" key="1">
    <source>
        <dbReference type="SAM" id="Coils"/>
    </source>
</evidence>
<keyword evidence="4" id="KW-1185">Reference proteome</keyword>
<organism evidence="3 4">
    <name type="scientific">Solanum commersonii</name>
    <name type="common">Commerson's wild potato</name>
    <name type="synonym">Commerson's nightshade</name>
    <dbReference type="NCBI Taxonomy" id="4109"/>
    <lineage>
        <taxon>Eukaryota</taxon>
        <taxon>Viridiplantae</taxon>
        <taxon>Streptophyta</taxon>
        <taxon>Embryophyta</taxon>
        <taxon>Tracheophyta</taxon>
        <taxon>Spermatophyta</taxon>
        <taxon>Magnoliopsida</taxon>
        <taxon>eudicotyledons</taxon>
        <taxon>Gunneridae</taxon>
        <taxon>Pentapetalae</taxon>
        <taxon>asterids</taxon>
        <taxon>lamiids</taxon>
        <taxon>Solanales</taxon>
        <taxon>Solanaceae</taxon>
        <taxon>Solanoideae</taxon>
        <taxon>Solaneae</taxon>
        <taxon>Solanum</taxon>
    </lineage>
</organism>
<dbReference type="AlphaFoldDB" id="A0A9J5YWG1"/>
<feature type="compositionally biased region" description="Basic and acidic residues" evidence="2">
    <location>
        <begin position="21"/>
        <end position="31"/>
    </location>
</feature>
<name>A0A9J5YWG1_SOLCO</name>
<evidence type="ECO:0000256" key="2">
    <source>
        <dbReference type="SAM" id="MobiDB-lite"/>
    </source>
</evidence>
<evidence type="ECO:0000313" key="3">
    <source>
        <dbReference type="EMBL" id="KAG5604913.1"/>
    </source>
</evidence>
<proteinExistence type="predicted"/>
<feature type="region of interest" description="Disordered" evidence="2">
    <location>
        <begin position="1"/>
        <end position="58"/>
    </location>
</feature>